<reference evidence="3 4" key="1">
    <citation type="submission" date="2024-02" db="EMBL/GenBank/DDBJ databases">
        <title>De novo assembly and annotation of 12 fungi associated with fruit tree decline syndrome in Ontario, Canada.</title>
        <authorList>
            <person name="Sulman M."/>
            <person name="Ellouze W."/>
            <person name="Ilyukhin E."/>
        </authorList>
    </citation>
    <scope>NUCLEOTIDE SEQUENCE [LARGE SCALE GENOMIC DNA]</scope>
    <source>
        <strain evidence="3 4">M42-189</strain>
    </source>
</reference>
<evidence type="ECO:0000259" key="2">
    <source>
        <dbReference type="Pfam" id="PF07859"/>
    </source>
</evidence>
<dbReference type="InterPro" id="IPR050300">
    <property type="entry name" value="GDXG_lipolytic_enzyme"/>
</dbReference>
<organism evidence="3 4">
    <name type="scientific">Paraconiothyrium brasiliense</name>
    <dbReference type="NCBI Taxonomy" id="300254"/>
    <lineage>
        <taxon>Eukaryota</taxon>
        <taxon>Fungi</taxon>
        <taxon>Dikarya</taxon>
        <taxon>Ascomycota</taxon>
        <taxon>Pezizomycotina</taxon>
        <taxon>Dothideomycetes</taxon>
        <taxon>Pleosporomycetidae</taxon>
        <taxon>Pleosporales</taxon>
        <taxon>Massarineae</taxon>
        <taxon>Didymosphaeriaceae</taxon>
        <taxon>Paraconiothyrium</taxon>
    </lineage>
</organism>
<proteinExistence type="predicted"/>
<dbReference type="Proteomes" id="UP001521785">
    <property type="component" value="Unassembled WGS sequence"/>
</dbReference>
<evidence type="ECO:0000313" key="4">
    <source>
        <dbReference type="Proteomes" id="UP001521785"/>
    </source>
</evidence>
<comment type="caution">
    <text evidence="3">The sequence shown here is derived from an EMBL/GenBank/DDBJ whole genome shotgun (WGS) entry which is preliminary data.</text>
</comment>
<dbReference type="PANTHER" id="PTHR48081">
    <property type="entry name" value="AB HYDROLASE SUPERFAMILY PROTEIN C4A8.06C"/>
    <property type="match status" value="1"/>
</dbReference>
<dbReference type="Gene3D" id="3.40.50.1820">
    <property type="entry name" value="alpha/beta hydrolase"/>
    <property type="match status" value="1"/>
</dbReference>
<dbReference type="Pfam" id="PF07859">
    <property type="entry name" value="Abhydrolase_3"/>
    <property type="match status" value="1"/>
</dbReference>
<sequence length="347" mass="37469">MLRHSDLAVSRAIFKPTIEVYQDLCKQTGRDPKSLQVKVNGSGSEGVLAHWVGDEGADLVVLYLHGGGYTQPASPGHLQYLDGLVKDLNNQEKGAASISILVLAYSLAPEQAIFPTQLREAAATLLHLVRVCGRSPASIVLGGDSAGGGLALALLSHILHPKEGVPHVELQVPLAGAFLFSPWVSFSTEFASYRNEESDTLSAFVLKKWAAMYLGAMDGGNEREVIWDVQSNDVYAEALIAEPSWWHGLDSVVESMLVWVGGKEILHDPVTGFVTKLKKGWKAQGGLEDGVVVIEGRDEAHIGPILNVSLGRKSKRMSQVAVEAWLLDHLRRDGKSPEVGLRTAFAP</sequence>
<dbReference type="InterPro" id="IPR029058">
    <property type="entry name" value="AB_hydrolase_fold"/>
</dbReference>
<dbReference type="EMBL" id="JAKJXO020000018">
    <property type="protein sequence ID" value="KAL1593740.1"/>
    <property type="molecule type" value="Genomic_DNA"/>
</dbReference>
<dbReference type="PANTHER" id="PTHR48081:SF31">
    <property type="entry name" value="STERYL ACETYL HYDROLASE MUG81-RELATED"/>
    <property type="match status" value="1"/>
</dbReference>
<protein>
    <recommendedName>
        <fullName evidence="2">Alpha/beta hydrolase fold-3 domain-containing protein</fullName>
    </recommendedName>
</protein>
<name>A0ABR3QNL6_9PLEO</name>
<keyword evidence="4" id="KW-1185">Reference proteome</keyword>
<evidence type="ECO:0000313" key="3">
    <source>
        <dbReference type="EMBL" id="KAL1593740.1"/>
    </source>
</evidence>
<gene>
    <name evidence="3" type="ORF">SLS60_010472</name>
</gene>
<accession>A0ABR3QNL6</accession>
<dbReference type="SUPFAM" id="SSF53474">
    <property type="entry name" value="alpha/beta-Hydrolases"/>
    <property type="match status" value="1"/>
</dbReference>
<feature type="domain" description="Alpha/beta hydrolase fold-3" evidence="2">
    <location>
        <begin position="61"/>
        <end position="279"/>
    </location>
</feature>
<evidence type="ECO:0000256" key="1">
    <source>
        <dbReference type="ARBA" id="ARBA00022801"/>
    </source>
</evidence>
<keyword evidence="1" id="KW-0378">Hydrolase</keyword>
<dbReference type="InterPro" id="IPR013094">
    <property type="entry name" value="AB_hydrolase_3"/>
</dbReference>